<dbReference type="SUPFAM" id="SSF53850">
    <property type="entry name" value="Periplasmic binding protein-like II"/>
    <property type="match status" value="1"/>
</dbReference>
<sequence length="364" mass="38274">MLDQYKADFEAANDGVTVENVYVPQDQLNSKLIAAAGTGTGPDVVVFDGYSATTLIAGGVLAPVTEKWSAFDGASEIAEGAVTTVDGDVYAAQGYVNTLGLYYNKTILDALGLQPPTTVDELEEDMATALAGGYQGITLAGQPDVQGAFQAYPWLTAEGFSYDDPQADALAAGFERVRGWVDSGFLSAQVPTWDQNVPFSEFMNGTTAFAENGNWQLSALASDAKFDYGVVPLPVGNGGRIYLGGEAEGVGAFSKNPDLAWKYLEDTFYSQAGQLEALKQVGSLPTRTDASADESISADPYLSQFAEAIATQGAPFPDTVIPSENNEAVITANGQAWSAALGGQTSPQQAADDFMTTLEPLLKD</sequence>
<dbReference type="PANTHER" id="PTHR30061:SF50">
    <property type="entry name" value="MALTOSE_MALTODEXTRIN-BINDING PERIPLASMIC PROTEIN"/>
    <property type="match status" value="1"/>
</dbReference>
<keyword evidence="5" id="KW-1185">Reference proteome</keyword>
<protein>
    <submittedName>
        <fullName evidence="4">Extracellular solute-binding protein</fullName>
    </submittedName>
</protein>
<name>A0ABT2GJS0_9MICO</name>
<proteinExistence type="inferred from homology"/>
<evidence type="ECO:0000256" key="1">
    <source>
        <dbReference type="ARBA" id="ARBA00008520"/>
    </source>
</evidence>
<evidence type="ECO:0000256" key="3">
    <source>
        <dbReference type="ARBA" id="ARBA00022729"/>
    </source>
</evidence>
<keyword evidence="3" id="KW-0732">Signal</keyword>
<comment type="caution">
    <text evidence="4">The sequence shown here is derived from an EMBL/GenBank/DDBJ whole genome shotgun (WGS) entry which is preliminary data.</text>
</comment>
<organism evidence="4 5">
    <name type="scientific">Herbiconiux gentiana</name>
    <dbReference type="NCBI Taxonomy" id="2970912"/>
    <lineage>
        <taxon>Bacteria</taxon>
        <taxon>Bacillati</taxon>
        <taxon>Actinomycetota</taxon>
        <taxon>Actinomycetes</taxon>
        <taxon>Micrococcales</taxon>
        <taxon>Microbacteriaceae</taxon>
        <taxon>Herbiconiux</taxon>
    </lineage>
</organism>
<dbReference type="Pfam" id="PF13416">
    <property type="entry name" value="SBP_bac_8"/>
    <property type="match status" value="1"/>
</dbReference>
<dbReference type="Gene3D" id="3.40.190.10">
    <property type="entry name" value="Periplasmic binding protein-like II"/>
    <property type="match status" value="2"/>
</dbReference>
<evidence type="ECO:0000313" key="5">
    <source>
        <dbReference type="Proteomes" id="UP001165580"/>
    </source>
</evidence>
<gene>
    <name evidence="4" type="ORF">NVV95_18075</name>
</gene>
<dbReference type="Proteomes" id="UP001165580">
    <property type="component" value="Unassembled WGS sequence"/>
</dbReference>
<reference evidence="4" key="1">
    <citation type="submission" date="2022-08" db="EMBL/GenBank/DDBJ databases">
        <authorList>
            <person name="Deng Y."/>
            <person name="Han X.-F."/>
            <person name="Zhang Y.-Q."/>
        </authorList>
    </citation>
    <scope>NUCLEOTIDE SEQUENCE</scope>
    <source>
        <strain evidence="4">CPCC 205716</strain>
    </source>
</reference>
<dbReference type="RefSeq" id="WP_259487976.1">
    <property type="nucleotide sequence ID" value="NZ_JANTEZ010000013.1"/>
</dbReference>
<dbReference type="EMBL" id="JANTEZ010000013">
    <property type="protein sequence ID" value="MCS5716459.1"/>
    <property type="molecule type" value="Genomic_DNA"/>
</dbReference>
<keyword evidence="2" id="KW-0813">Transport</keyword>
<comment type="similarity">
    <text evidence="1">Belongs to the bacterial solute-binding protein 1 family.</text>
</comment>
<evidence type="ECO:0000256" key="2">
    <source>
        <dbReference type="ARBA" id="ARBA00022448"/>
    </source>
</evidence>
<accession>A0ABT2GJS0</accession>
<evidence type="ECO:0000313" key="4">
    <source>
        <dbReference type="EMBL" id="MCS5716459.1"/>
    </source>
</evidence>
<dbReference type="InterPro" id="IPR006059">
    <property type="entry name" value="SBP"/>
</dbReference>
<dbReference type="PANTHER" id="PTHR30061">
    <property type="entry name" value="MALTOSE-BINDING PERIPLASMIC PROTEIN"/>
    <property type="match status" value="1"/>
</dbReference>